<dbReference type="Pfam" id="PF08803">
    <property type="entry name" value="ydhR"/>
    <property type="match status" value="1"/>
</dbReference>
<reference evidence="1 2" key="1">
    <citation type="journal article" date="2015" name="Genome Announc.">
        <title>Draft Genome Sequence of the Terrestrial Cyanobacterium Scytonema millei VB511283, Isolated from Eastern India.</title>
        <authorList>
            <person name="Sen D."/>
            <person name="Chandrababunaidu M.M."/>
            <person name="Singh D."/>
            <person name="Sanghi N."/>
            <person name="Ghorai A."/>
            <person name="Mishra G.P."/>
            <person name="Madduluri M."/>
            <person name="Adhikary S.P."/>
            <person name="Tripathy S."/>
        </authorList>
    </citation>
    <scope>NUCLEOTIDE SEQUENCE [LARGE SCALE GENOMIC DNA]</scope>
    <source>
        <strain evidence="1 2">VB511283</strain>
    </source>
</reference>
<dbReference type="EMBL" id="JTJC03000004">
    <property type="protein sequence ID" value="NHC36129.1"/>
    <property type="molecule type" value="Genomic_DNA"/>
</dbReference>
<dbReference type="Gene3D" id="3.30.70.100">
    <property type="match status" value="1"/>
</dbReference>
<name>A0A9X5E6N0_9CYAN</name>
<dbReference type="AlphaFoldDB" id="A0A9X5E6N0"/>
<comment type="caution">
    <text evidence="1">The sequence shown here is derived from an EMBL/GenBank/DDBJ whole genome shotgun (WGS) entry which is preliminary data.</text>
</comment>
<sequence>MAKIIQIDFKRDRSQKKTASSKTVMLDFTLALAQVPGLIQKIWMINNETTSKAGGIYLFEDEASVFDYFNGPIFNRIVSDPNFEEIVVKSFDLNEKHGFLAEGSVTDLLRCLSGFKSNSFKTSESILFQ</sequence>
<dbReference type="OrthoDB" id="1440627at2"/>
<keyword evidence="2" id="KW-1185">Reference proteome</keyword>
<organism evidence="1 2">
    <name type="scientific">Scytonema millei VB511283</name>
    <dbReference type="NCBI Taxonomy" id="1245923"/>
    <lineage>
        <taxon>Bacteria</taxon>
        <taxon>Bacillati</taxon>
        <taxon>Cyanobacteriota</taxon>
        <taxon>Cyanophyceae</taxon>
        <taxon>Nostocales</taxon>
        <taxon>Scytonemataceae</taxon>
        <taxon>Scytonema</taxon>
    </lineage>
</organism>
<dbReference type="RefSeq" id="WP_039717168.1">
    <property type="nucleotide sequence ID" value="NZ_JTJC03000004.1"/>
</dbReference>
<dbReference type="SUPFAM" id="SSF54909">
    <property type="entry name" value="Dimeric alpha+beta barrel"/>
    <property type="match status" value="1"/>
</dbReference>
<protein>
    <submittedName>
        <fullName evidence="1">YdhR family protein</fullName>
    </submittedName>
</protein>
<dbReference type="PANTHER" id="PTHR39169:SF1">
    <property type="entry name" value="MONOOXYGENASE YDHR-RELATED"/>
    <property type="match status" value="1"/>
</dbReference>
<dbReference type="PANTHER" id="PTHR39169">
    <property type="match status" value="1"/>
</dbReference>
<evidence type="ECO:0000313" key="2">
    <source>
        <dbReference type="Proteomes" id="UP000031532"/>
    </source>
</evidence>
<dbReference type="InterPro" id="IPR014910">
    <property type="entry name" value="YdhR"/>
</dbReference>
<dbReference type="InterPro" id="IPR011008">
    <property type="entry name" value="Dimeric_a/b-barrel"/>
</dbReference>
<evidence type="ECO:0000313" key="1">
    <source>
        <dbReference type="EMBL" id="NHC36129.1"/>
    </source>
</evidence>
<proteinExistence type="predicted"/>
<accession>A0A9X5E6N0</accession>
<dbReference type="Proteomes" id="UP000031532">
    <property type="component" value="Unassembled WGS sequence"/>
</dbReference>
<gene>
    <name evidence="1" type="ORF">QH73_0016000</name>
</gene>